<reference evidence="2" key="1">
    <citation type="journal article" date="2022" name="Mol. Ecol. Resour.">
        <title>The genomes of chicory, endive, great burdock and yacon provide insights into Asteraceae palaeo-polyploidization history and plant inulin production.</title>
        <authorList>
            <person name="Fan W."/>
            <person name="Wang S."/>
            <person name="Wang H."/>
            <person name="Wang A."/>
            <person name="Jiang F."/>
            <person name="Liu H."/>
            <person name="Zhao H."/>
            <person name="Xu D."/>
            <person name="Zhang Y."/>
        </authorList>
    </citation>
    <scope>NUCLEOTIDE SEQUENCE [LARGE SCALE GENOMIC DNA]</scope>
    <source>
        <strain evidence="2">cv. Niubang</strain>
    </source>
</reference>
<name>A0ACB9B6H6_ARCLA</name>
<gene>
    <name evidence="1" type="ORF">L6452_23524</name>
</gene>
<keyword evidence="2" id="KW-1185">Reference proteome</keyword>
<proteinExistence type="predicted"/>
<dbReference type="Proteomes" id="UP001055879">
    <property type="component" value="Linkage Group LG07"/>
</dbReference>
<comment type="caution">
    <text evidence="1">The sequence shown here is derived from an EMBL/GenBank/DDBJ whole genome shotgun (WGS) entry which is preliminary data.</text>
</comment>
<accession>A0ACB9B6H6</accession>
<dbReference type="EMBL" id="CM042053">
    <property type="protein sequence ID" value="KAI3716290.1"/>
    <property type="molecule type" value="Genomic_DNA"/>
</dbReference>
<protein>
    <submittedName>
        <fullName evidence="1">Uncharacterized protein</fullName>
    </submittedName>
</protein>
<organism evidence="1 2">
    <name type="scientific">Arctium lappa</name>
    <name type="common">Greater burdock</name>
    <name type="synonym">Lappa major</name>
    <dbReference type="NCBI Taxonomy" id="4217"/>
    <lineage>
        <taxon>Eukaryota</taxon>
        <taxon>Viridiplantae</taxon>
        <taxon>Streptophyta</taxon>
        <taxon>Embryophyta</taxon>
        <taxon>Tracheophyta</taxon>
        <taxon>Spermatophyta</taxon>
        <taxon>Magnoliopsida</taxon>
        <taxon>eudicotyledons</taxon>
        <taxon>Gunneridae</taxon>
        <taxon>Pentapetalae</taxon>
        <taxon>asterids</taxon>
        <taxon>campanulids</taxon>
        <taxon>Asterales</taxon>
        <taxon>Asteraceae</taxon>
        <taxon>Carduoideae</taxon>
        <taxon>Cardueae</taxon>
        <taxon>Arctiinae</taxon>
        <taxon>Arctium</taxon>
    </lineage>
</organism>
<evidence type="ECO:0000313" key="2">
    <source>
        <dbReference type="Proteomes" id="UP001055879"/>
    </source>
</evidence>
<sequence length="493" mass="56142">MSGLKEGNSNAAGEIEFSWGRTERLGGKNLDRQYYGSFTYDGVEYFLYDSVYMWCEGQQEPHIAKLVEIYETNHLDKKVKVVWYFRPSEVQQWLRGTRALSNELFLGSGVGQGLFNINALETISGKCNVVCKSKDKRNPQASTEELKMSDYIFYRTFDVGNCRLSERFPDKIAGVEVGHFFNERKYLETGTPPKPKVNSKVTGISYSSSKFEIDNDSAVAKDEHLERDNFTNKKGLRFPGATVNRPTCSSSSASDSYPLKKRKLQDLEVDEGKSIEADSQSIKPKKGPKLDSREWFKKQPWDKKMQKAQETGSLVLLENLDPSLTSLEVEQSCSIPMTSHATTYLRKGSTQLIWPVRRGYNAVRFQVRTMDKLVIFKSKDEADLAISMLKTRCLMIGDVRPVVGSRPLLKDPGHPSKYFGHITINNLKQMQQAEMRNAVSTSHYSQPNTIAFEMAMEWCALDMRFKLCWDALYQQQAKEIASLKTHLKAHKLS</sequence>
<evidence type="ECO:0000313" key="1">
    <source>
        <dbReference type="EMBL" id="KAI3716290.1"/>
    </source>
</evidence>
<reference evidence="1 2" key="2">
    <citation type="journal article" date="2022" name="Mol. Ecol. Resour.">
        <title>The genomes of chicory, endive, great burdock and yacon provide insights into Asteraceae paleo-polyploidization history and plant inulin production.</title>
        <authorList>
            <person name="Fan W."/>
            <person name="Wang S."/>
            <person name="Wang H."/>
            <person name="Wang A."/>
            <person name="Jiang F."/>
            <person name="Liu H."/>
            <person name="Zhao H."/>
            <person name="Xu D."/>
            <person name="Zhang Y."/>
        </authorList>
    </citation>
    <scope>NUCLEOTIDE SEQUENCE [LARGE SCALE GENOMIC DNA]</scope>
    <source>
        <strain evidence="2">cv. Niubang</strain>
    </source>
</reference>